<reference evidence="1" key="1">
    <citation type="journal article" date="2022" name="Int. J. Mol. Sci.">
        <title>Draft Genome of Tanacetum Coccineum: Genomic Comparison of Closely Related Tanacetum-Family Plants.</title>
        <authorList>
            <person name="Yamashiro T."/>
            <person name="Shiraishi A."/>
            <person name="Nakayama K."/>
            <person name="Satake H."/>
        </authorList>
    </citation>
    <scope>NUCLEOTIDE SEQUENCE</scope>
</reference>
<dbReference type="SUPFAM" id="SSF50989">
    <property type="entry name" value="Clathrin heavy-chain terminal domain"/>
    <property type="match status" value="1"/>
</dbReference>
<name>A0ABQ5CMN7_9ASTR</name>
<reference evidence="1" key="2">
    <citation type="submission" date="2022-01" db="EMBL/GenBank/DDBJ databases">
        <authorList>
            <person name="Yamashiro T."/>
            <person name="Shiraishi A."/>
            <person name="Satake H."/>
            <person name="Nakayama K."/>
        </authorList>
    </citation>
    <scope>NUCLEOTIDE SEQUENCE</scope>
</reference>
<evidence type="ECO:0000313" key="1">
    <source>
        <dbReference type="EMBL" id="GJT27672.1"/>
    </source>
</evidence>
<gene>
    <name evidence="1" type="ORF">Tco_0907947</name>
</gene>
<dbReference type="Proteomes" id="UP001151760">
    <property type="component" value="Unassembled WGS sequence"/>
</dbReference>
<dbReference type="Gene3D" id="2.130.10.110">
    <property type="entry name" value="Clathrin heavy-chain terminal domain"/>
    <property type="match status" value="1"/>
</dbReference>
<sequence>MVFGFFTSTVMQSCLAWASIRNLLRLQMSRWSRISLCVGETSPQNSVVIIDMSMPMQPLKRPITTDSALMNPNSKILALKDFTLFVHTWAMILCSVQTSVMTSLNRDLATCVIHLAMYAYAHVKYFAIPEQFIM</sequence>
<comment type="caution">
    <text evidence="1">The sequence shown here is derived from an EMBL/GenBank/DDBJ whole genome shotgun (WGS) entry which is preliminary data.</text>
</comment>
<keyword evidence="2" id="KW-1185">Reference proteome</keyword>
<evidence type="ECO:0000313" key="2">
    <source>
        <dbReference type="Proteomes" id="UP001151760"/>
    </source>
</evidence>
<protein>
    <submittedName>
        <fullName evidence="1">Clathrin heavy chain 1</fullName>
    </submittedName>
</protein>
<organism evidence="1 2">
    <name type="scientific">Tanacetum coccineum</name>
    <dbReference type="NCBI Taxonomy" id="301880"/>
    <lineage>
        <taxon>Eukaryota</taxon>
        <taxon>Viridiplantae</taxon>
        <taxon>Streptophyta</taxon>
        <taxon>Embryophyta</taxon>
        <taxon>Tracheophyta</taxon>
        <taxon>Spermatophyta</taxon>
        <taxon>Magnoliopsida</taxon>
        <taxon>eudicotyledons</taxon>
        <taxon>Gunneridae</taxon>
        <taxon>Pentapetalae</taxon>
        <taxon>asterids</taxon>
        <taxon>campanulids</taxon>
        <taxon>Asterales</taxon>
        <taxon>Asteraceae</taxon>
        <taxon>Asteroideae</taxon>
        <taxon>Anthemideae</taxon>
        <taxon>Anthemidinae</taxon>
        <taxon>Tanacetum</taxon>
    </lineage>
</organism>
<accession>A0ABQ5CMN7</accession>
<dbReference type="InterPro" id="IPR016025">
    <property type="entry name" value="Clathrin_H-chain_N"/>
</dbReference>
<proteinExistence type="predicted"/>
<dbReference type="EMBL" id="BQNB010014398">
    <property type="protein sequence ID" value="GJT27672.1"/>
    <property type="molecule type" value="Genomic_DNA"/>
</dbReference>